<dbReference type="InterPro" id="IPR011012">
    <property type="entry name" value="Longin-like_dom_sf"/>
</dbReference>
<evidence type="ECO:0000256" key="6">
    <source>
        <dbReference type="RuleBase" id="RU366065"/>
    </source>
</evidence>
<protein>
    <recommendedName>
        <fullName evidence="6">Trafficking protein particle complex subunit</fullName>
    </recommendedName>
</protein>
<reference evidence="8" key="1">
    <citation type="submission" date="2021-07" db="EMBL/GenBank/DDBJ databases">
        <authorList>
            <person name="Durling M."/>
        </authorList>
    </citation>
    <scope>NUCLEOTIDE SEQUENCE</scope>
</reference>
<keyword evidence="3 6" id="KW-0931">ER-Golgi transport</keyword>
<dbReference type="GO" id="GO:0006888">
    <property type="term" value="P:endoplasmic reticulum to Golgi vesicle-mediated transport"/>
    <property type="evidence" value="ECO:0007669"/>
    <property type="project" value="UniProtKB-UniRule"/>
</dbReference>
<dbReference type="SMART" id="SM01399">
    <property type="entry name" value="Sybindin"/>
    <property type="match status" value="1"/>
</dbReference>
<dbReference type="OrthoDB" id="3364529at2759"/>
<keyword evidence="2 6" id="KW-0256">Endoplasmic reticulum</keyword>
<evidence type="ECO:0000256" key="7">
    <source>
        <dbReference type="SAM" id="MobiDB-lite"/>
    </source>
</evidence>
<comment type="subcellular location">
    <subcellularLocation>
        <location evidence="6">Endoplasmic reticulum</location>
    </subcellularLocation>
    <subcellularLocation>
        <location evidence="6">Golgi apparatus</location>
        <location evidence="6">cis-Golgi network</location>
    </subcellularLocation>
</comment>
<proteinExistence type="inferred from homology"/>
<evidence type="ECO:0000313" key="9">
    <source>
        <dbReference type="Proteomes" id="UP000701801"/>
    </source>
</evidence>
<dbReference type="SUPFAM" id="SSF64356">
    <property type="entry name" value="SNARE-like"/>
    <property type="match status" value="1"/>
</dbReference>
<evidence type="ECO:0000256" key="3">
    <source>
        <dbReference type="ARBA" id="ARBA00022892"/>
    </source>
</evidence>
<comment type="caution">
    <text evidence="8">The sequence shown here is derived from an EMBL/GenBank/DDBJ whole genome shotgun (WGS) entry which is preliminary data.</text>
</comment>
<comment type="subunit">
    <text evidence="6">Part of the multisubunit transport protein particle (TRAPP) complex.</text>
</comment>
<dbReference type="Proteomes" id="UP000701801">
    <property type="component" value="Unassembled WGS sequence"/>
</dbReference>
<evidence type="ECO:0000256" key="2">
    <source>
        <dbReference type="ARBA" id="ARBA00022824"/>
    </source>
</evidence>
<name>A0A9N9PU44_9HELO</name>
<sequence>MTCYSFYIFDRHTECIYSKLWARQDRPLSAGIDPSSIPASNGGAQSDLGPARARPARLSAQDDAKLIFGTIFSLRNMVRKLGGPDDRYIHTYAHTTGNGPRKWEKMLIQRNSFISYRTGQYKLHYYETPTSIKFVMLTDTQTLNMRNVLHQIYVNLYVEFVVKNPLSPVEHPGGVGVANELFELALDQFVKGVL</sequence>
<keyword evidence="4 6" id="KW-0333">Golgi apparatus</keyword>
<dbReference type="GO" id="GO:0030008">
    <property type="term" value="C:TRAPP complex"/>
    <property type="evidence" value="ECO:0007669"/>
    <property type="project" value="UniProtKB-UniRule"/>
</dbReference>
<dbReference type="GO" id="GO:0005794">
    <property type="term" value="C:Golgi apparatus"/>
    <property type="evidence" value="ECO:0007669"/>
    <property type="project" value="UniProtKB-SubCell"/>
</dbReference>
<dbReference type="CDD" id="cd14855">
    <property type="entry name" value="TRAPPC1_MUM2"/>
    <property type="match status" value="1"/>
</dbReference>
<dbReference type="PANTHER" id="PTHR23249:SF16">
    <property type="entry name" value="TRAFFICKING PROTEIN PARTICLE COMPLEX SUBUNIT 1"/>
    <property type="match status" value="1"/>
</dbReference>
<dbReference type="Pfam" id="PF04099">
    <property type="entry name" value="Sybindin"/>
    <property type="match status" value="1"/>
</dbReference>
<dbReference type="Gene3D" id="3.30.450.70">
    <property type="match status" value="1"/>
</dbReference>
<dbReference type="PANTHER" id="PTHR23249">
    <property type="entry name" value="TRAFFICKING PROTEIN PARTICLE COMPLEX SUBUNIT"/>
    <property type="match status" value="1"/>
</dbReference>
<dbReference type="AlphaFoldDB" id="A0A9N9PU44"/>
<accession>A0A9N9PU44</accession>
<dbReference type="GO" id="GO:0005783">
    <property type="term" value="C:endoplasmic reticulum"/>
    <property type="evidence" value="ECO:0007669"/>
    <property type="project" value="UniProtKB-SubCell"/>
</dbReference>
<evidence type="ECO:0000256" key="1">
    <source>
        <dbReference type="ARBA" id="ARBA00022448"/>
    </source>
</evidence>
<evidence type="ECO:0000256" key="4">
    <source>
        <dbReference type="ARBA" id="ARBA00023034"/>
    </source>
</evidence>
<evidence type="ECO:0000313" key="8">
    <source>
        <dbReference type="EMBL" id="CAG8975148.1"/>
    </source>
</evidence>
<organism evidence="8 9">
    <name type="scientific">Hymenoscyphus albidus</name>
    <dbReference type="NCBI Taxonomy" id="595503"/>
    <lineage>
        <taxon>Eukaryota</taxon>
        <taxon>Fungi</taxon>
        <taxon>Dikarya</taxon>
        <taxon>Ascomycota</taxon>
        <taxon>Pezizomycotina</taxon>
        <taxon>Leotiomycetes</taxon>
        <taxon>Helotiales</taxon>
        <taxon>Helotiaceae</taxon>
        <taxon>Hymenoscyphus</taxon>
    </lineage>
</organism>
<comment type="similarity">
    <text evidence="5">Belongs to the TRAPP small subunits family. BET5 subfamily.</text>
</comment>
<keyword evidence="9" id="KW-1185">Reference proteome</keyword>
<dbReference type="InterPro" id="IPR007233">
    <property type="entry name" value="TRAPPC"/>
</dbReference>
<evidence type="ECO:0000256" key="5">
    <source>
        <dbReference type="ARBA" id="ARBA00038167"/>
    </source>
</evidence>
<gene>
    <name evidence="8" type="ORF">HYALB_00004447</name>
</gene>
<feature type="region of interest" description="Disordered" evidence="7">
    <location>
        <begin position="32"/>
        <end position="53"/>
    </location>
</feature>
<keyword evidence="1 6" id="KW-0813">Transport</keyword>
<dbReference type="EMBL" id="CAJVRM010000127">
    <property type="protein sequence ID" value="CAG8975148.1"/>
    <property type="molecule type" value="Genomic_DNA"/>
</dbReference>